<keyword evidence="4" id="KW-0963">Cytoplasm</keyword>
<evidence type="ECO:0000256" key="10">
    <source>
        <dbReference type="ARBA" id="ARBA00061640"/>
    </source>
</evidence>
<dbReference type="GO" id="GO:0000166">
    <property type="term" value="F:nucleotide binding"/>
    <property type="evidence" value="ECO:0007669"/>
    <property type="project" value="UniProtKB-KW"/>
</dbReference>
<evidence type="ECO:0000259" key="16">
    <source>
        <dbReference type="PROSITE" id="PS50878"/>
    </source>
</evidence>
<feature type="compositionally biased region" description="Polar residues" evidence="15">
    <location>
        <begin position="264"/>
        <end position="283"/>
    </location>
</feature>
<reference evidence="17" key="1">
    <citation type="submission" date="2003-09" db="EMBL/GenBank/DDBJ databases">
        <title>Liver regeneration after PH.</title>
        <authorList>
            <person name="Xu C.S."/>
            <person name="Chang C.F."/>
            <person name="Han H.P."/>
            <person name="Wang G.P."/>
            <person name="Chai L.Q."/>
            <person name="Yuan J.Y."/>
            <person name="Yang K.J."/>
            <person name="Zhao L.F."/>
            <person name="Ma H."/>
            <person name="Wang L."/>
            <person name="Wang S.F."/>
            <person name="Xing X.K."/>
            <person name="Shen G.M."/>
            <person name="Shi J.B."/>
            <person name="Rahman S."/>
            <person name="Wang Q.N."/>
            <person name="Zhang J.B."/>
        </authorList>
    </citation>
    <scope>NUCLEOTIDE SEQUENCE</scope>
    <source>
        <strain evidence="17">Sprague-Dawley</strain>
    </source>
</reference>
<dbReference type="Pfam" id="PF02994">
    <property type="entry name" value="Transposase_22"/>
    <property type="match status" value="1"/>
</dbReference>
<dbReference type="InterPro" id="IPR043502">
    <property type="entry name" value="DNA/RNA_pol_sf"/>
</dbReference>
<comment type="function">
    <text evidence="9">Nucleic acid-binding protein which is essential for retrotransposition of LINE-1 elements in the genome. Functions as a nucleic acid chaperone binding its own transcript and therefore preferentially mobilizing the transcript from which they are encoded.</text>
</comment>
<dbReference type="SUPFAM" id="SSF56672">
    <property type="entry name" value="DNA/RNA polymerases"/>
    <property type="match status" value="1"/>
</dbReference>
<feature type="compositionally biased region" description="Basic and acidic residues" evidence="15">
    <location>
        <begin position="225"/>
        <end position="236"/>
    </location>
</feature>
<evidence type="ECO:0000256" key="9">
    <source>
        <dbReference type="ARBA" id="ARBA00060281"/>
    </source>
</evidence>
<comment type="subcellular location">
    <subcellularLocation>
        <location evidence="1">Cytoplasm</location>
        <location evidence="1">Stress granule</location>
    </subcellularLocation>
    <subcellularLocation>
        <location evidence="2">Nucleus</location>
        <location evidence="2">Nucleolus</location>
    </subcellularLocation>
</comment>
<dbReference type="Gene3D" id="1.20.5.390">
    <property type="entry name" value="L1 transposable element, trimerization domain"/>
    <property type="match status" value="1"/>
</dbReference>
<feature type="region of interest" description="Disordered" evidence="15">
    <location>
        <begin position="1"/>
        <end position="97"/>
    </location>
</feature>
<dbReference type="Pfam" id="PF03372">
    <property type="entry name" value="Exo_endo_phos"/>
    <property type="match status" value="1"/>
</dbReference>
<evidence type="ECO:0000313" key="17">
    <source>
        <dbReference type="EMBL" id="AAQ96221.1"/>
    </source>
</evidence>
<dbReference type="InterPro" id="IPR036691">
    <property type="entry name" value="Endo/exonu/phosph_ase_sf"/>
</dbReference>
<dbReference type="GO" id="GO:0010494">
    <property type="term" value="C:cytoplasmic stress granule"/>
    <property type="evidence" value="ECO:0007669"/>
    <property type="project" value="UniProtKB-SubCell"/>
</dbReference>
<evidence type="ECO:0000256" key="6">
    <source>
        <dbReference type="ARBA" id="ARBA00022843"/>
    </source>
</evidence>
<evidence type="ECO:0000256" key="1">
    <source>
        <dbReference type="ARBA" id="ARBA00004210"/>
    </source>
</evidence>
<dbReference type="FunFam" id="3.30.70.1820:FF:000002">
    <property type="entry name" value="LINE-1 retrotransposable element ORF1 protein"/>
    <property type="match status" value="1"/>
</dbReference>
<dbReference type="FunFam" id="1.20.5.390:FF:000005">
    <property type="entry name" value="LINE-1 retrotransposable element ORF1 protein"/>
    <property type="match status" value="1"/>
</dbReference>
<protein>
    <recommendedName>
        <fullName evidence="11">LINE-1 retrotransposable element ORF1 protein</fullName>
        <ecNumber evidence="3">2.7.7.49</ecNumber>
    </recommendedName>
    <alternativeName>
        <fullName evidence="12">LINE retrotransposable element 1</fullName>
    </alternativeName>
    <alternativeName>
        <fullName evidence="13">LINE1 retrotransposable element 1</fullName>
    </alternativeName>
</protein>
<dbReference type="GO" id="GO:0003964">
    <property type="term" value="F:RNA-directed DNA polymerase activity"/>
    <property type="evidence" value="ECO:0007669"/>
    <property type="project" value="UniProtKB-EC"/>
</dbReference>
<feature type="region of interest" description="Disordered" evidence="15">
    <location>
        <begin position="168"/>
        <end position="238"/>
    </location>
</feature>
<dbReference type="Pfam" id="PF00078">
    <property type="entry name" value="RVT_1"/>
    <property type="match status" value="1"/>
</dbReference>
<organism evidence="17">
    <name type="scientific">Rattus norvegicus</name>
    <name type="common">Rat</name>
    <dbReference type="NCBI Taxonomy" id="10116"/>
    <lineage>
        <taxon>Eukaryota</taxon>
        <taxon>Metazoa</taxon>
        <taxon>Chordata</taxon>
        <taxon>Craniata</taxon>
        <taxon>Vertebrata</taxon>
        <taxon>Euteleostomi</taxon>
        <taxon>Mammalia</taxon>
        <taxon>Eutheria</taxon>
        <taxon>Euarchontoglires</taxon>
        <taxon>Glires</taxon>
        <taxon>Rodentia</taxon>
        <taxon>Myomorpha</taxon>
        <taxon>Muroidea</taxon>
        <taxon>Muridae</taxon>
        <taxon>Murinae</taxon>
        <taxon>Rattus</taxon>
    </lineage>
</organism>
<evidence type="ECO:0000256" key="15">
    <source>
        <dbReference type="SAM" id="MobiDB-lite"/>
    </source>
</evidence>
<sequence>MPSGTLVHGGSRKERRRSPRLLPPWRGLRQYPTSTLEPRNLRHRRTLKETDRINSSLHPNPVGGRAKPSERQTGLGNQKRLLPAHTSRTPEEKAKDHLEPWCTEAPGRGGTGLPGCCRCREPLGSTPRANLSLGTTGCRAEETTNTAHPCPHPWPKRKLYKASGLPWGRAQERQDPCRRHRRTLKETDRINSSLHPNPVGGRAKPSESQTGLGNQKRLLPAHTSRTPEEKAKDHLEPWCTEAPGRGGTGLPGCCRCREPLDSTPRANLSLGTTEIAEQSNTRDNLMARGKRRNPSNRNQDYMPSSEPNSPTKTNMEYPNTPEKQDLVSKSYLIMMLEDFRKDLNTLREAQENINKQVKAYREESQKSLKEFQENTIKQLNELKMEIEAIKKEHMETTLDIENQKKRQGAVDRSLTNRVQEMEERISGAEDSLEIIDSTVKDNVKRKKLLVQNIQEIQDSMRGSNIRIIGIEESEDSQLKGPVNIFNRIIEENFPNLKKEMPMGMQEAYRTPNRLDQKRNTSRHIIVKTPNAQNKERILKAVRERGQVTYKGRPIRITPDFSPETMKARRSWTDVIQTLREHKCQPRRSKKLIVLATKQREEKHKNINSHPNMNITGSNNHYSLISLNINGLNSPIKRHRLTNWIGNEDPAFCCLQETHLRDKDRHYLRVKGWKTTFQANGQKKQAGVAILISNKINFQLKVIKKDKEGHFIFIKGKIHQDELSILNIYAPNTRAPTYVKETLLKLKTHITPHTIIVGDFNTPLSSMDRSWKQKLHRDVDRLREVMSQMDLTDIYRTFYPKAKGYTFFSAPHGTFSKINHIVGQKTGLNRYRKIEIIPCVLSDHHGLKLVFNNNKGRMPTYTWKLNNALLNDNLVKEEIKKEIKNFLEFNENEGTTYPNLWDTMKAVLRGKLIALSACRKKQERAYVSSLTAHLKALEQKEANTLRRSRRQEIMKLRAEINQVETKRTIERINRTKSWFFEKINKIDKPLARLTRGHRECVQINKIRNEKGDITTDSEEIQKIIRSYYKSLYSTKLENVQEMDNFLDKYQVPKLNQEQINQLNNPITPKEIEAVIKGLPTKKSPGPDGFSAEFYQTFIEDLITILSKLFHKIETDGSLPNSFYEATITLIPKPHKDPTKKENFRPISLMNIDAKILNKILANRIQEHIKTIIHHDQVGFIPGMQGWFNIRKTINVIHYINKLKEQNHMIISLDAEKAFDKIQHPFMIKVLERIGIQGPYLNIVKAIYSKPVANIKLNGEKLEAIPLKSGTRQGCPLSPYLFNIVLEVLARAIRQQKEVKGIQIGKEEVKISLFADDMIVYLSDPKSSTRELLKLINNFSKVAGYKINSNKSVAFLYTKEKQAEKEIRETTPFIIDPNNINKRTSGGITIPELKQYYRAIVIKTAWYWYRDRQIDQWNRIEDPEVNPHTYGHMIFDKGAKTIQWKKDSIFSKWCWCNWRSTCRRMQIDPCLSPCTKLKSKWIKDLHIKPDTLKLIEEKLGKHLEHMGTGKNFLNKTPMAYALRSRIDKWDLIKLQSFCKAKDTVIGKIGNQQIGKRSLPILQQIEALYPKYTKNSRS</sequence>
<evidence type="ECO:0000256" key="3">
    <source>
        <dbReference type="ARBA" id="ARBA00012493"/>
    </source>
</evidence>
<dbReference type="InterPro" id="IPR005135">
    <property type="entry name" value="Endo/exonuclease/phosphatase"/>
</dbReference>
<feature type="coiled-coil region" evidence="14">
    <location>
        <begin position="336"/>
        <end position="438"/>
    </location>
</feature>
<dbReference type="InterPro" id="IPR042566">
    <property type="entry name" value="L1_C"/>
</dbReference>
<evidence type="ECO:0000256" key="8">
    <source>
        <dbReference type="ARBA" id="ARBA00023242"/>
    </source>
</evidence>
<evidence type="ECO:0000256" key="4">
    <source>
        <dbReference type="ARBA" id="ARBA00022490"/>
    </source>
</evidence>
<keyword evidence="6" id="KW-0832">Ubl conjugation</keyword>
<dbReference type="Gene3D" id="3.30.250.20">
    <property type="entry name" value="L1 transposable element, C-terminal domain"/>
    <property type="match status" value="1"/>
</dbReference>
<dbReference type="GO" id="GO:0005730">
    <property type="term" value="C:nucleolus"/>
    <property type="evidence" value="ECO:0007669"/>
    <property type="project" value="UniProtKB-SubCell"/>
</dbReference>
<dbReference type="CDD" id="cd09076">
    <property type="entry name" value="L1-EN"/>
    <property type="match status" value="1"/>
</dbReference>
<keyword evidence="5" id="KW-0547">Nucleotide-binding</keyword>
<evidence type="ECO:0000256" key="7">
    <source>
        <dbReference type="ARBA" id="ARBA00023054"/>
    </source>
</evidence>
<proteinExistence type="evidence at transcript level"/>
<keyword evidence="7 14" id="KW-0175">Coiled coil</keyword>
<dbReference type="SUPFAM" id="SSF56219">
    <property type="entry name" value="DNase I-like"/>
    <property type="match status" value="1"/>
</dbReference>
<dbReference type="CDD" id="cd01650">
    <property type="entry name" value="RT_nLTR_like"/>
    <property type="match status" value="1"/>
</dbReference>
<feature type="domain" description="Reverse transcriptase" evidence="16">
    <location>
        <begin position="1110"/>
        <end position="1400"/>
    </location>
</feature>
<dbReference type="InterPro" id="IPR000477">
    <property type="entry name" value="RT_dom"/>
</dbReference>
<feature type="compositionally biased region" description="Polar residues" evidence="15">
    <location>
        <begin position="295"/>
        <end position="317"/>
    </location>
</feature>
<comment type="similarity">
    <text evidence="10">Belongs to the transposase 22 family.</text>
</comment>
<name>Q6TXJ1_RAT</name>
<dbReference type="Gene3D" id="3.30.70.1820">
    <property type="entry name" value="L1 transposable element, RRM domain"/>
    <property type="match status" value="1"/>
</dbReference>
<dbReference type="PROSITE" id="PS50878">
    <property type="entry name" value="RT_POL"/>
    <property type="match status" value="1"/>
</dbReference>
<dbReference type="Gene3D" id="3.60.10.10">
    <property type="entry name" value="Endonuclease/exonuclease/phosphatase"/>
    <property type="match status" value="1"/>
</dbReference>
<keyword evidence="8" id="KW-0539">Nucleus</keyword>
<dbReference type="PANTHER" id="PTHR19446">
    <property type="entry name" value="REVERSE TRANSCRIPTASES"/>
    <property type="match status" value="1"/>
</dbReference>
<evidence type="ECO:0000256" key="5">
    <source>
        <dbReference type="ARBA" id="ARBA00022741"/>
    </source>
</evidence>
<dbReference type="GO" id="GO:0032197">
    <property type="term" value="P:retrotransposition"/>
    <property type="evidence" value="ECO:0007669"/>
    <property type="project" value="UniProtKB-ARBA"/>
</dbReference>
<evidence type="ECO:0000256" key="14">
    <source>
        <dbReference type="SAM" id="Coils"/>
    </source>
</evidence>
<dbReference type="InterPro" id="IPR043636">
    <property type="entry name" value="L1_RRM_dom"/>
</dbReference>
<feature type="compositionally biased region" description="Basic and acidic residues" evidence="15">
    <location>
        <begin position="88"/>
        <end position="97"/>
    </location>
</feature>
<dbReference type="EC" id="2.7.7.49" evidence="3"/>
<evidence type="ECO:0000256" key="11">
    <source>
        <dbReference type="ARBA" id="ARBA00067412"/>
    </source>
</evidence>
<accession>Q6TXJ1</accession>
<evidence type="ECO:0000256" key="12">
    <source>
        <dbReference type="ARBA" id="ARBA00076441"/>
    </source>
</evidence>
<dbReference type="EMBL" id="AY383663">
    <property type="protein sequence ID" value="AAQ96221.1"/>
    <property type="molecule type" value="mRNA"/>
</dbReference>
<evidence type="ECO:0000256" key="2">
    <source>
        <dbReference type="ARBA" id="ARBA00004604"/>
    </source>
</evidence>
<feature type="region of interest" description="Disordered" evidence="15">
    <location>
        <begin position="262"/>
        <end position="323"/>
    </location>
</feature>
<evidence type="ECO:0000256" key="13">
    <source>
        <dbReference type="ARBA" id="ARBA00078321"/>
    </source>
</evidence>